<organism evidence="1 2">
    <name type="scientific">Rhodalgimonas zhirmunskyi</name>
    <dbReference type="NCBI Taxonomy" id="2964767"/>
    <lineage>
        <taxon>Bacteria</taxon>
        <taxon>Pseudomonadati</taxon>
        <taxon>Pseudomonadota</taxon>
        <taxon>Alphaproteobacteria</taxon>
        <taxon>Rhodobacterales</taxon>
        <taxon>Roseobacteraceae</taxon>
        <taxon>Rhodalgimonas</taxon>
    </lineage>
</organism>
<reference evidence="1" key="1">
    <citation type="submission" date="2022-07" db="EMBL/GenBank/DDBJ databases">
        <authorList>
            <person name="Otstavnykh N."/>
            <person name="Isaeva M."/>
            <person name="Bystritskaya E."/>
        </authorList>
    </citation>
    <scope>NUCLEOTIDE SEQUENCE</scope>
    <source>
        <strain evidence="1">10Alg 79</strain>
    </source>
</reference>
<evidence type="ECO:0000313" key="2">
    <source>
        <dbReference type="Proteomes" id="UP001227162"/>
    </source>
</evidence>
<name>A0AAJ1X860_9RHOB</name>
<comment type="caution">
    <text evidence="1">The sequence shown here is derived from an EMBL/GenBank/DDBJ whole genome shotgun (WGS) entry which is preliminary data.</text>
</comment>
<reference evidence="1" key="2">
    <citation type="submission" date="2023-04" db="EMBL/GenBank/DDBJ databases">
        <title>'Rhodoalgimonas zhirmunskyi' gen. nov., isolated from a red alga.</title>
        <authorList>
            <person name="Nedashkovskaya O.I."/>
            <person name="Otstavnykh N.Y."/>
            <person name="Bystritskaya E.P."/>
            <person name="Balabanova L.A."/>
            <person name="Isaeva M.P."/>
        </authorList>
    </citation>
    <scope>NUCLEOTIDE SEQUENCE</scope>
    <source>
        <strain evidence="1">10Alg 79</strain>
    </source>
</reference>
<dbReference type="EMBL" id="JANFFA010000004">
    <property type="protein sequence ID" value="MDQ2095272.1"/>
    <property type="molecule type" value="Genomic_DNA"/>
</dbReference>
<dbReference type="AlphaFoldDB" id="A0AAJ1X860"/>
<keyword evidence="2" id="KW-1185">Reference proteome</keyword>
<dbReference type="PANTHER" id="PTHR35609">
    <property type="entry name" value="MACRO DOMAIN-CONTAINING PROTEIN"/>
    <property type="match status" value="1"/>
</dbReference>
<accession>A0AAJ1X860</accession>
<dbReference type="PANTHER" id="PTHR35609:SF1">
    <property type="entry name" value="MACRO DOMAIN-CONTAINING PROTEIN"/>
    <property type="match status" value="1"/>
</dbReference>
<dbReference type="Proteomes" id="UP001227162">
    <property type="component" value="Unassembled WGS sequence"/>
</dbReference>
<protein>
    <submittedName>
        <fullName evidence="1">Uncharacterized protein</fullName>
    </submittedName>
</protein>
<evidence type="ECO:0000313" key="1">
    <source>
        <dbReference type="EMBL" id="MDQ2095272.1"/>
    </source>
</evidence>
<sequence>MSWFGKLFGFEEDGPDTVRRHIVQEGPWIKSRANGRRMRAGRLTFETVGQMRARLGCVARPGRIKVSEVVADVRELHADANNAGAVFQVASQFNLLEMISPEVSPEAGITGYANDLTQGPACAMACAAGTLYRAYLAPVSGQQGQSAERQLDGLQALGAHLDQRGRYWDMVNGYALATEAGLSEIDQRLARGQGAVLRDLIRVGVQEDTEVTLVASPGHLVRQVYCSAMPVAYSEQPAEAWEGFARLALEAAYEATFLAALEAEGPLYLTLLGGGAFGNREEWIIDAIERALWLFAKRALDVRVVSHGGSNPAVTGLVERWES</sequence>
<dbReference type="RefSeq" id="WP_317626895.1">
    <property type="nucleotide sequence ID" value="NZ_JANFFA010000004.1"/>
</dbReference>
<gene>
    <name evidence="1" type="ORF">NOI20_14225</name>
</gene>
<proteinExistence type="predicted"/>